<accession>A0AAI9F1V3</accession>
<organism evidence="1 2">
    <name type="scientific">Caminibacter mediatlanticus TB-2</name>
    <dbReference type="NCBI Taxonomy" id="391592"/>
    <lineage>
        <taxon>Bacteria</taxon>
        <taxon>Pseudomonadati</taxon>
        <taxon>Campylobacterota</taxon>
        <taxon>Epsilonproteobacteria</taxon>
        <taxon>Nautiliales</taxon>
        <taxon>Nautiliaceae</taxon>
        <taxon>Caminibacter</taxon>
    </lineage>
</organism>
<gene>
    <name evidence="1" type="ORF">CMTB2_05532</name>
</gene>
<comment type="caution">
    <text evidence="1">The sequence shown here is derived from an EMBL/GenBank/DDBJ whole genome shotgun (WGS) entry which is preliminary data.</text>
</comment>
<proteinExistence type="predicted"/>
<protein>
    <submittedName>
        <fullName evidence="1">Uncharacterized protein</fullName>
    </submittedName>
</protein>
<name>A0AAI9F1V3_9BACT</name>
<reference evidence="1 2" key="1">
    <citation type="journal article" date="2011" name="Stand. Genomic Sci.">
        <title>Draft genome sequence of Caminibacter mediatlanticus strain TB-2, an epsilonproteobacterium isolated from a deep-sea hydrothermal vent.</title>
        <authorList>
            <person name="Giovannelli D."/>
            <person name="Ferriera S."/>
            <person name="Johnson J."/>
            <person name="Kravitz S."/>
            <person name="Perez-Rodriguez I."/>
            <person name="Ricci J."/>
            <person name="O'Brien C."/>
            <person name="Voordeckers J.W."/>
            <person name="Bini E."/>
            <person name="Vetriani C."/>
        </authorList>
    </citation>
    <scope>NUCLEOTIDE SEQUENCE [LARGE SCALE GENOMIC DNA]</scope>
    <source>
        <strain evidence="1 2">TB-2</strain>
    </source>
</reference>
<dbReference type="EMBL" id="ABCJ01000015">
    <property type="protein sequence ID" value="EDM22941.1"/>
    <property type="molecule type" value="Genomic_DNA"/>
</dbReference>
<dbReference type="RefSeq" id="WP_007475636.1">
    <property type="nucleotide sequence ID" value="NZ_ABCJ01000015.1"/>
</dbReference>
<dbReference type="Proteomes" id="UP000003288">
    <property type="component" value="Unassembled WGS sequence"/>
</dbReference>
<sequence length="59" mass="7094">MLLNNILSKFLLDIPLLVKGYSNFKIFKYKQEFLLKVGLENIQTQVRKRCEDVWNYLKS</sequence>
<evidence type="ECO:0000313" key="1">
    <source>
        <dbReference type="EMBL" id="EDM22941.1"/>
    </source>
</evidence>
<dbReference type="AlphaFoldDB" id="A0AAI9F1V3"/>
<evidence type="ECO:0000313" key="2">
    <source>
        <dbReference type="Proteomes" id="UP000003288"/>
    </source>
</evidence>